<evidence type="ECO:0000313" key="3">
    <source>
        <dbReference type="Proteomes" id="UP001172737"/>
    </source>
</evidence>
<dbReference type="Proteomes" id="UP001172737">
    <property type="component" value="Unassembled WGS sequence"/>
</dbReference>
<name>A0AAW7MA45_9MICO</name>
<proteinExistence type="predicted"/>
<comment type="caution">
    <text evidence="2">The sequence shown here is derived from an EMBL/GenBank/DDBJ whole genome shotgun (WGS) entry which is preliminary data.</text>
</comment>
<dbReference type="Pfam" id="PF01936">
    <property type="entry name" value="NYN"/>
    <property type="match status" value="1"/>
</dbReference>
<feature type="domain" description="NYN" evidence="1">
    <location>
        <begin position="81"/>
        <end position="129"/>
    </location>
</feature>
<keyword evidence="3" id="KW-1185">Reference proteome</keyword>
<dbReference type="AlphaFoldDB" id="A0AAW7MA45"/>
<dbReference type="Gene3D" id="3.40.50.1010">
    <property type="entry name" value="5'-nuclease"/>
    <property type="match status" value="1"/>
</dbReference>
<protein>
    <submittedName>
        <fullName evidence="2">NYN domain-containing protein</fullName>
    </submittedName>
</protein>
<dbReference type="RefSeq" id="WP_301120709.1">
    <property type="nucleotide sequence ID" value="NZ_JAUHPX010000006.1"/>
</dbReference>
<dbReference type="EMBL" id="JAUHPX010000006">
    <property type="protein sequence ID" value="MDN4488616.1"/>
    <property type="molecule type" value="Genomic_DNA"/>
</dbReference>
<evidence type="ECO:0000313" key="2">
    <source>
        <dbReference type="EMBL" id="MDN4488616.1"/>
    </source>
</evidence>
<sequence>MVDIENCVGGAVLTSSAACWAREVVVRELGGASDQMVVGVSHVGLLATADAWPGARLLVKSGPDGADLALLEVLQGEQIAARFDEVVLFSGDGIFTDAVDALGADGVRVTVVGHRGRVAARLCMAAAETRYIGMGQTRMGDAA</sequence>
<organism evidence="2 3">
    <name type="scientific">Demequina lignilytica</name>
    <dbReference type="NCBI Taxonomy" id="3051663"/>
    <lineage>
        <taxon>Bacteria</taxon>
        <taxon>Bacillati</taxon>
        <taxon>Actinomycetota</taxon>
        <taxon>Actinomycetes</taxon>
        <taxon>Micrococcales</taxon>
        <taxon>Demequinaceae</taxon>
        <taxon>Demequina</taxon>
    </lineage>
</organism>
<reference evidence="2" key="1">
    <citation type="submission" date="2023-06" db="EMBL/GenBank/DDBJ databases">
        <title>Sysu t00039.</title>
        <authorList>
            <person name="Gao L."/>
            <person name="Fang B.-Z."/>
            <person name="Li W.-J."/>
        </authorList>
    </citation>
    <scope>NUCLEOTIDE SEQUENCE</scope>
    <source>
        <strain evidence="2">SYSU T00039</strain>
    </source>
</reference>
<gene>
    <name evidence="2" type="ORF">QQX10_10600</name>
</gene>
<dbReference type="GO" id="GO:0004540">
    <property type="term" value="F:RNA nuclease activity"/>
    <property type="evidence" value="ECO:0007669"/>
    <property type="project" value="InterPro"/>
</dbReference>
<evidence type="ECO:0000259" key="1">
    <source>
        <dbReference type="Pfam" id="PF01936"/>
    </source>
</evidence>
<accession>A0AAW7MA45</accession>
<dbReference type="InterPro" id="IPR021139">
    <property type="entry name" value="NYN"/>
</dbReference>